<evidence type="ECO:0000313" key="3">
    <source>
        <dbReference type="Proteomes" id="UP000243515"/>
    </source>
</evidence>
<dbReference type="GO" id="GO:0034080">
    <property type="term" value="P:CENP-A containing chromatin assembly"/>
    <property type="evidence" value="ECO:0007669"/>
    <property type="project" value="InterPro"/>
</dbReference>
<dbReference type="OrthoDB" id="6585699at2759"/>
<feature type="compositionally biased region" description="Basic and acidic residues" evidence="1">
    <location>
        <begin position="347"/>
        <end position="373"/>
    </location>
</feature>
<proteinExistence type="predicted"/>
<dbReference type="Proteomes" id="UP000243515">
    <property type="component" value="Unassembled WGS sequence"/>
</dbReference>
<reference evidence="2 3" key="1">
    <citation type="journal article" date="2015" name="Environ. Microbiol.">
        <title>Metagenome sequence of Elaphomyces granulatus from sporocarp tissue reveals Ascomycota ectomycorrhizal fingerprints of genome expansion and a Proteobacteria-rich microbiome.</title>
        <authorList>
            <person name="Quandt C.A."/>
            <person name="Kohler A."/>
            <person name="Hesse C.N."/>
            <person name="Sharpton T.J."/>
            <person name="Martin F."/>
            <person name="Spatafora J.W."/>
        </authorList>
    </citation>
    <scope>NUCLEOTIDE SEQUENCE [LARGE SCALE GENOMIC DNA]</scope>
    <source>
        <strain evidence="2 3">OSC145934</strain>
    </source>
</reference>
<protein>
    <recommendedName>
        <fullName evidence="4">CHL4 family chromosome segregation protein</fullName>
    </recommendedName>
</protein>
<sequence length="479" mass="53397">MSRQRAVRAPTTASLPNNLRIPSTSPSLAKTFGKLSRKAAIDLAVQWLENDSLPSVCPLLVRDQSETAPDQDTSPYPLAHTVEEVREVYEELRDRRGGKREVIDRILEGDWRHGITLLQLAMIDVRYIEDHPAGQKWTALRLVSDGETGRESHATASLPRLHVSTFLQNLQREVSPLVKAHYFASRLKSLPLTVVRIFVTDSPYQYPRHSADTFTDISRIIYLAFPDSCPFIYTSISSSTATKLTHALTTDTRTLRRIVRDAIPRALSRPHERFTLQATSLTVKSLRTLLSLRGPGRTNHSNGAFSIFAEGVVEGSPLDPRLSTTVSPEEYRINGDAETADPEEKEDQGLKADAESPKRHNIHSERSSFDPRESKRRRLMVCSRFGISGTPVSSASLDRLDVRLLDPPIESEDGTGSTNDQHTLSLTFSGSDVIFGLRKMTELGIVNADFMPSWMTGEEGVSFTTVRQKKRTENTSSSS</sequence>
<dbReference type="Gene3D" id="3.10.20.720">
    <property type="match status" value="1"/>
</dbReference>
<dbReference type="Pfam" id="PF05238">
    <property type="entry name" value="CENP-N"/>
    <property type="match status" value="1"/>
</dbReference>
<evidence type="ECO:0000313" key="2">
    <source>
        <dbReference type="EMBL" id="OXV10691.1"/>
    </source>
</evidence>
<dbReference type="EMBL" id="NPHW01002818">
    <property type="protein sequence ID" value="OXV10691.1"/>
    <property type="molecule type" value="Genomic_DNA"/>
</dbReference>
<keyword evidence="3" id="KW-1185">Reference proteome</keyword>
<gene>
    <name evidence="2" type="ORF">Egran_01549</name>
</gene>
<organism evidence="2 3">
    <name type="scientific">Elaphomyces granulatus</name>
    <dbReference type="NCBI Taxonomy" id="519963"/>
    <lineage>
        <taxon>Eukaryota</taxon>
        <taxon>Fungi</taxon>
        <taxon>Dikarya</taxon>
        <taxon>Ascomycota</taxon>
        <taxon>Pezizomycotina</taxon>
        <taxon>Eurotiomycetes</taxon>
        <taxon>Eurotiomycetidae</taxon>
        <taxon>Eurotiales</taxon>
        <taxon>Elaphomycetaceae</taxon>
        <taxon>Elaphomyces</taxon>
    </lineage>
</organism>
<dbReference type="InterPro" id="IPR007902">
    <property type="entry name" value="Chl4/mis15/CENP-N"/>
</dbReference>
<accession>A0A232M2P6</accession>
<dbReference type="AlphaFoldDB" id="A0A232M2P6"/>
<dbReference type="GO" id="GO:0007059">
    <property type="term" value="P:chromosome segregation"/>
    <property type="evidence" value="ECO:0007669"/>
    <property type="project" value="InterPro"/>
</dbReference>
<evidence type="ECO:0000256" key="1">
    <source>
        <dbReference type="SAM" id="MobiDB-lite"/>
    </source>
</evidence>
<evidence type="ECO:0008006" key="4">
    <source>
        <dbReference type="Google" id="ProtNLM"/>
    </source>
</evidence>
<comment type="caution">
    <text evidence="2">The sequence shown here is derived from an EMBL/GenBank/DDBJ whole genome shotgun (WGS) entry which is preliminary data.</text>
</comment>
<name>A0A232M2P6_9EURO</name>
<feature type="region of interest" description="Disordered" evidence="1">
    <location>
        <begin position="319"/>
        <end position="374"/>
    </location>
</feature>